<comment type="similarity">
    <text evidence="2">Belongs to the class-IV pyridoxal-phosphate-dependent aminotransferase family.</text>
</comment>
<evidence type="ECO:0000313" key="6">
    <source>
        <dbReference type="Proteomes" id="UP000187172"/>
    </source>
</evidence>
<keyword evidence="4" id="KW-0663">Pyridoxal phosphate</keyword>
<dbReference type="GO" id="GO:0016829">
    <property type="term" value="F:lyase activity"/>
    <property type="evidence" value="ECO:0007669"/>
    <property type="project" value="UniProtKB-KW"/>
</dbReference>
<dbReference type="PANTHER" id="PTHR42743:SF11">
    <property type="entry name" value="AMINODEOXYCHORISMATE LYASE"/>
    <property type="match status" value="1"/>
</dbReference>
<evidence type="ECO:0000256" key="2">
    <source>
        <dbReference type="ARBA" id="ARBA00009320"/>
    </source>
</evidence>
<dbReference type="CDD" id="cd00449">
    <property type="entry name" value="PLPDE_IV"/>
    <property type="match status" value="1"/>
</dbReference>
<organism evidence="5 6">
    <name type="scientific">Paenibacillus rhizosphaerae</name>
    <dbReference type="NCBI Taxonomy" id="297318"/>
    <lineage>
        <taxon>Bacteria</taxon>
        <taxon>Bacillati</taxon>
        <taxon>Bacillota</taxon>
        <taxon>Bacilli</taxon>
        <taxon>Bacillales</taxon>
        <taxon>Paenibacillaceae</taxon>
        <taxon>Paenibacillus</taxon>
    </lineage>
</organism>
<protein>
    <submittedName>
        <fullName evidence="5">4-amino-4-deoxychorismate lyase</fullName>
    </submittedName>
</protein>
<dbReference type="InterPro" id="IPR001544">
    <property type="entry name" value="Aminotrans_IV"/>
</dbReference>
<evidence type="ECO:0000256" key="3">
    <source>
        <dbReference type="ARBA" id="ARBA00011738"/>
    </source>
</evidence>
<gene>
    <name evidence="5" type="ORF">BK138_33275</name>
</gene>
<comment type="cofactor">
    <cofactor evidence="1">
        <name>pyridoxal 5'-phosphate</name>
        <dbReference type="ChEBI" id="CHEBI:597326"/>
    </cofactor>
</comment>
<dbReference type="InterPro" id="IPR043132">
    <property type="entry name" value="BCAT-like_C"/>
</dbReference>
<comment type="subunit">
    <text evidence="3">Homodimer.</text>
</comment>
<dbReference type="STRING" id="297318.BK138_33275"/>
<dbReference type="EMBL" id="MRTP01000021">
    <property type="protein sequence ID" value="OMF45970.1"/>
    <property type="molecule type" value="Genomic_DNA"/>
</dbReference>
<dbReference type="Gene3D" id="3.20.10.10">
    <property type="entry name" value="D-amino Acid Aminotransferase, subunit A, domain 2"/>
    <property type="match status" value="1"/>
</dbReference>
<keyword evidence="6" id="KW-1185">Reference proteome</keyword>
<comment type="caution">
    <text evidence="5">The sequence shown here is derived from an EMBL/GenBank/DDBJ whole genome shotgun (WGS) entry which is preliminary data.</text>
</comment>
<dbReference type="InterPro" id="IPR043131">
    <property type="entry name" value="BCAT-like_N"/>
</dbReference>
<sequence>MKKIGLNGGIVDAADAVVPVMDHGFLYGMGLFETLRTYRGRPFLLERHLKRMAEGCRMLGIPFSPEDALASMPGWIEALMKENSLEEAYIRYTVSAGVDVLGLPGEEYSRPNHVLLVKALPEVPENLYTQGKALQLLETRRNSPEAPIRLKSLHYMNNILAKRELAAVSDPRSRQAEGLMLDVRGHVSEGVVSNVFFVKEGELYTPDASTGLLPGITRQVVLELAGAAGIRCTEGLYTWEDLLAADEVFVTSSIQELVPVTLLLDRQGTGRTVGRGAAGPITRRLLDLYRQKAGI</sequence>
<evidence type="ECO:0000313" key="5">
    <source>
        <dbReference type="EMBL" id="OMF45970.1"/>
    </source>
</evidence>
<proteinExistence type="inferred from homology"/>
<evidence type="ECO:0000256" key="4">
    <source>
        <dbReference type="ARBA" id="ARBA00022898"/>
    </source>
</evidence>
<name>A0A1R1E2B8_9BACL</name>
<dbReference type="Proteomes" id="UP000187172">
    <property type="component" value="Unassembled WGS sequence"/>
</dbReference>
<dbReference type="Gene3D" id="3.30.470.10">
    <property type="match status" value="1"/>
</dbReference>
<dbReference type="AlphaFoldDB" id="A0A1R1E2B8"/>
<dbReference type="InterPro" id="IPR050571">
    <property type="entry name" value="Class-IV_PLP-Dep_Aminotrnsfr"/>
</dbReference>
<dbReference type="InterPro" id="IPR036038">
    <property type="entry name" value="Aminotransferase-like"/>
</dbReference>
<keyword evidence="5" id="KW-0456">Lyase</keyword>
<reference evidence="5 6" key="1">
    <citation type="submission" date="2016-11" db="EMBL/GenBank/DDBJ databases">
        <title>Paenibacillus species isolates.</title>
        <authorList>
            <person name="Beno S.M."/>
        </authorList>
    </citation>
    <scope>NUCLEOTIDE SEQUENCE [LARGE SCALE GENOMIC DNA]</scope>
    <source>
        <strain evidence="5 6">FSL R5-0378</strain>
    </source>
</reference>
<dbReference type="FunFam" id="3.20.10.10:FF:000002">
    <property type="entry name" value="D-alanine aminotransferase"/>
    <property type="match status" value="1"/>
</dbReference>
<dbReference type="GO" id="GO:0008652">
    <property type="term" value="P:amino acid biosynthetic process"/>
    <property type="evidence" value="ECO:0007669"/>
    <property type="project" value="UniProtKB-ARBA"/>
</dbReference>
<evidence type="ECO:0000256" key="1">
    <source>
        <dbReference type="ARBA" id="ARBA00001933"/>
    </source>
</evidence>
<dbReference type="PANTHER" id="PTHR42743">
    <property type="entry name" value="AMINO-ACID AMINOTRANSFERASE"/>
    <property type="match status" value="1"/>
</dbReference>
<dbReference type="GO" id="GO:0046394">
    <property type="term" value="P:carboxylic acid biosynthetic process"/>
    <property type="evidence" value="ECO:0007669"/>
    <property type="project" value="UniProtKB-ARBA"/>
</dbReference>
<dbReference type="RefSeq" id="WP_076176689.1">
    <property type="nucleotide sequence ID" value="NZ_MRTP01000021.1"/>
</dbReference>
<accession>A0A1R1E2B8</accession>
<dbReference type="SUPFAM" id="SSF56752">
    <property type="entry name" value="D-aminoacid aminotransferase-like PLP-dependent enzymes"/>
    <property type="match status" value="1"/>
</dbReference>
<dbReference type="GO" id="GO:0005829">
    <property type="term" value="C:cytosol"/>
    <property type="evidence" value="ECO:0007669"/>
    <property type="project" value="TreeGrafter"/>
</dbReference>
<dbReference type="Pfam" id="PF01063">
    <property type="entry name" value="Aminotran_4"/>
    <property type="match status" value="1"/>
</dbReference>